<keyword evidence="12" id="KW-1185">Reference proteome</keyword>
<dbReference type="PROSITE" id="PS50110">
    <property type="entry name" value="RESPONSE_REGULATORY"/>
    <property type="match status" value="1"/>
</dbReference>
<comment type="subcellular location">
    <subcellularLocation>
        <location evidence="1">Membrane</location>
        <topology evidence="1">Multi-pass membrane protein</topology>
    </subcellularLocation>
</comment>
<reference evidence="12" key="1">
    <citation type="journal article" date="2019" name="Int. J. Syst. Evol. Microbiol.">
        <title>The Global Catalogue of Microorganisms (GCM) 10K type strain sequencing project: providing services to taxonomists for standard genome sequencing and annotation.</title>
        <authorList>
            <consortium name="The Broad Institute Genomics Platform"/>
            <consortium name="The Broad Institute Genome Sequencing Center for Infectious Disease"/>
            <person name="Wu L."/>
            <person name="Ma J."/>
        </authorList>
    </citation>
    <scope>NUCLEOTIDE SEQUENCE [LARGE SCALE GENOMIC DNA]</scope>
    <source>
        <strain evidence="12">CCUG 55995</strain>
    </source>
</reference>
<dbReference type="SUPFAM" id="SSF52172">
    <property type="entry name" value="CheY-like"/>
    <property type="match status" value="1"/>
</dbReference>
<dbReference type="Gene3D" id="3.40.50.2300">
    <property type="match status" value="1"/>
</dbReference>
<proteinExistence type="predicted"/>
<feature type="transmembrane region" description="Helical" evidence="8">
    <location>
        <begin position="307"/>
        <end position="330"/>
    </location>
</feature>
<feature type="transmembrane region" description="Helical" evidence="8">
    <location>
        <begin position="669"/>
        <end position="690"/>
    </location>
</feature>
<evidence type="ECO:0000256" key="6">
    <source>
        <dbReference type="ARBA" id="ARBA00023136"/>
    </source>
</evidence>
<dbReference type="SUPFAM" id="SSF55073">
    <property type="entry name" value="Nucleotide cyclase"/>
    <property type="match status" value="1"/>
</dbReference>
<evidence type="ECO:0000313" key="12">
    <source>
        <dbReference type="Proteomes" id="UP001595952"/>
    </source>
</evidence>
<comment type="caution">
    <text evidence="11">The sequence shown here is derived from an EMBL/GenBank/DDBJ whole genome shotgun (WGS) entry which is preliminary data.</text>
</comment>
<dbReference type="InterPro" id="IPR029787">
    <property type="entry name" value="Nucleotide_cyclase"/>
</dbReference>
<dbReference type="InterPro" id="IPR011006">
    <property type="entry name" value="CheY-like_superfamily"/>
</dbReference>
<evidence type="ECO:0000256" key="2">
    <source>
        <dbReference type="ARBA" id="ARBA00022676"/>
    </source>
</evidence>
<dbReference type="SUPFAM" id="SSF53448">
    <property type="entry name" value="Nucleotide-diphospho-sugar transferases"/>
    <property type="match status" value="1"/>
</dbReference>
<dbReference type="Pfam" id="PF00990">
    <property type="entry name" value="GGDEF"/>
    <property type="match status" value="1"/>
</dbReference>
<feature type="domain" description="GGDEF" evidence="10">
    <location>
        <begin position="154"/>
        <end position="286"/>
    </location>
</feature>
<gene>
    <name evidence="11" type="ORF">ACFO0D_12035</name>
</gene>
<dbReference type="SMART" id="SM00267">
    <property type="entry name" value="GGDEF"/>
    <property type="match status" value="1"/>
</dbReference>
<evidence type="ECO:0000256" key="5">
    <source>
        <dbReference type="ARBA" id="ARBA00022989"/>
    </source>
</evidence>
<evidence type="ECO:0000259" key="9">
    <source>
        <dbReference type="PROSITE" id="PS50110"/>
    </source>
</evidence>
<feature type="transmembrane region" description="Helical" evidence="8">
    <location>
        <begin position="342"/>
        <end position="365"/>
    </location>
</feature>
<dbReference type="PROSITE" id="PS50887">
    <property type="entry name" value="GGDEF"/>
    <property type="match status" value="1"/>
</dbReference>
<dbReference type="InterPro" id="IPR000160">
    <property type="entry name" value="GGDEF_dom"/>
</dbReference>
<dbReference type="Pfam" id="PF00072">
    <property type="entry name" value="Response_reg"/>
    <property type="match status" value="1"/>
</dbReference>
<evidence type="ECO:0000256" key="1">
    <source>
        <dbReference type="ARBA" id="ARBA00004141"/>
    </source>
</evidence>
<name>A0ABV9IB15_9DEIO</name>
<evidence type="ECO:0000313" key="11">
    <source>
        <dbReference type="EMBL" id="MFC4639068.1"/>
    </source>
</evidence>
<dbReference type="Gene3D" id="3.30.70.270">
    <property type="match status" value="1"/>
</dbReference>
<feature type="transmembrane region" description="Helical" evidence="8">
    <location>
        <begin position="702"/>
        <end position="727"/>
    </location>
</feature>
<keyword evidence="2 11" id="KW-0328">Glycosyltransferase</keyword>
<keyword evidence="6 8" id="KW-0472">Membrane</keyword>
<keyword evidence="5 8" id="KW-1133">Transmembrane helix</keyword>
<dbReference type="Gene3D" id="3.90.550.10">
    <property type="entry name" value="Spore Coat Polysaccharide Biosynthesis Protein SpsA, Chain A"/>
    <property type="match status" value="1"/>
</dbReference>
<dbReference type="InterPro" id="IPR001789">
    <property type="entry name" value="Sig_transdc_resp-reg_receiver"/>
</dbReference>
<evidence type="ECO:0000256" key="7">
    <source>
        <dbReference type="PROSITE-ProRule" id="PRU00169"/>
    </source>
</evidence>
<dbReference type="EMBL" id="JBHSEI010000008">
    <property type="protein sequence ID" value="MFC4639068.1"/>
    <property type="molecule type" value="Genomic_DNA"/>
</dbReference>
<dbReference type="InterPro" id="IPR029044">
    <property type="entry name" value="Nucleotide-diphossugar_trans"/>
</dbReference>
<evidence type="ECO:0000256" key="3">
    <source>
        <dbReference type="ARBA" id="ARBA00022679"/>
    </source>
</evidence>
<keyword evidence="3 11" id="KW-0808">Transferase</keyword>
<comment type="caution">
    <text evidence="7">Lacks conserved residue(s) required for the propagation of feature annotation.</text>
</comment>
<dbReference type="Proteomes" id="UP001595952">
    <property type="component" value="Unassembled WGS sequence"/>
</dbReference>
<dbReference type="CDD" id="cd06423">
    <property type="entry name" value="CESA_like"/>
    <property type="match status" value="1"/>
</dbReference>
<organism evidence="11 12">
    <name type="scientific">Deinococcus hohokamensis</name>
    <dbReference type="NCBI Taxonomy" id="309883"/>
    <lineage>
        <taxon>Bacteria</taxon>
        <taxon>Thermotogati</taxon>
        <taxon>Deinococcota</taxon>
        <taxon>Deinococci</taxon>
        <taxon>Deinococcales</taxon>
        <taxon>Deinococcaceae</taxon>
        <taxon>Deinococcus</taxon>
    </lineage>
</organism>
<evidence type="ECO:0000256" key="4">
    <source>
        <dbReference type="ARBA" id="ARBA00022692"/>
    </source>
</evidence>
<dbReference type="SMART" id="SM00448">
    <property type="entry name" value="REC"/>
    <property type="match status" value="1"/>
</dbReference>
<dbReference type="PANTHER" id="PTHR43867">
    <property type="entry name" value="CELLULOSE SYNTHASE CATALYTIC SUBUNIT A [UDP-FORMING]"/>
    <property type="match status" value="1"/>
</dbReference>
<dbReference type="GO" id="GO:0016757">
    <property type="term" value="F:glycosyltransferase activity"/>
    <property type="evidence" value="ECO:0007669"/>
    <property type="project" value="UniProtKB-KW"/>
</dbReference>
<dbReference type="Pfam" id="PF13641">
    <property type="entry name" value="Glyco_tranf_2_3"/>
    <property type="match status" value="1"/>
</dbReference>
<protein>
    <submittedName>
        <fullName evidence="11">Glycosyltransferase</fullName>
        <ecNumber evidence="11">2.4.-.-</ecNumber>
    </submittedName>
</protein>
<dbReference type="RefSeq" id="WP_380062181.1">
    <property type="nucleotide sequence ID" value="NZ_JBHSEI010000008.1"/>
</dbReference>
<accession>A0ABV9IB15</accession>
<dbReference type="EC" id="2.4.-.-" evidence="11"/>
<dbReference type="PANTHER" id="PTHR43867:SF2">
    <property type="entry name" value="CELLULOSE SYNTHASE CATALYTIC SUBUNIT A [UDP-FORMING]"/>
    <property type="match status" value="1"/>
</dbReference>
<dbReference type="InterPro" id="IPR043128">
    <property type="entry name" value="Rev_trsase/Diguanyl_cyclase"/>
</dbReference>
<feature type="transmembrane region" description="Helical" evidence="8">
    <location>
        <begin position="640"/>
        <end position="657"/>
    </location>
</feature>
<evidence type="ECO:0000256" key="8">
    <source>
        <dbReference type="SAM" id="Phobius"/>
    </source>
</evidence>
<dbReference type="InterPro" id="IPR050321">
    <property type="entry name" value="Glycosyltr_2/OpgH_subfam"/>
</dbReference>
<feature type="domain" description="Response regulatory" evidence="9">
    <location>
        <begin position="1"/>
        <end position="114"/>
    </location>
</feature>
<sequence length="751" mass="85270">MIEPDQTECEALSAALREEALEVQSASNAQRAFELLREHRPDLIVTTCARPHVDGVEFTRRVRRDPVLEDVPIILVMHKEGMQDVIRALDAGADDFVSRPFNMPELLARIRVKLARPPVPARRLTRDRRTGILTHQALIAPMQREMDRARVTGDPLMLASLVFEELPRLRQRYGTQLDSVVARQTLDVLREFAGSLTLLSHNGQGRFHVLAPNTTPEEGLARAQAVTQRLVDHEFTYRGARLRLTPSIGLAQYRPGLDPEQFLGRADTAAQYAAAHLDLQPVLYDPQRHSRVQPPRRKRFANLRERLRLPTQIVVVNLLLVVIPFLLYALLGRLGHDVSDVAYLAVVIGLLVTALFILIEGFLALNPTQPPERPGRPYPPASAIIAAYLPNEAATVMETLAAFLRMDYPAGLQVILAYNTPRDLPVEAALQELARQDPRFLPLRVEGSTSKAQNVNAALAEVTGEFTAVFDADHQPDPDSFRRAWRWLSNGWDVVQGHCFIRNGDESWVARLVAVEFESIYAVSHPGRARMHHFGIFGGSNGYWNTNLLRKIRMHGSMLTEDIDSALRTVEAGHKIANDPYLVSRELAPVTLGALTNQRLRWAQGWFQVSLKHLPLGLRSKHLTFRQKLGFVHLLGWREFYPILSVQMFPIIGYWLLADDRQVDWTIPIFVLTSVFTLSVGPWQALFAYLRAEPTLRRRRNWFWWYLLVASVFYTPYKNLLAVVAQIKEVRRERAWKVTPRTGQTTQEKTS</sequence>
<evidence type="ECO:0000259" key="10">
    <source>
        <dbReference type="PROSITE" id="PS50887"/>
    </source>
</evidence>
<keyword evidence="4 8" id="KW-0812">Transmembrane</keyword>